<name>A0AAX3N893_9BACL</name>
<evidence type="ECO:0000313" key="10">
    <source>
        <dbReference type="Proteomes" id="UP001221519"/>
    </source>
</evidence>
<accession>A0AAX3N893</accession>
<feature type="signal peptide" evidence="6">
    <location>
        <begin position="1"/>
        <end position="38"/>
    </location>
</feature>
<keyword evidence="1" id="KW-1003">Cell membrane</keyword>
<evidence type="ECO:0000256" key="4">
    <source>
        <dbReference type="ARBA" id="ARBA00023139"/>
    </source>
</evidence>
<dbReference type="EMBL" id="CP118101">
    <property type="protein sequence ID" value="WDH84952.1"/>
    <property type="molecule type" value="Genomic_DNA"/>
</dbReference>
<keyword evidence="5" id="KW-0449">Lipoprotein</keyword>
<dbReference type="Proteomes" id="UP001221519">
    <property type="component" value="Chromosome"/>
</dbReference>
<reference evidence="7 10" key="1">
    <citation type="submission" date="2023-02" db="EMBL/GenBank/DDBJ databases">
        <title>Pathogen: clinical or host-associated sample.</title>
        <authorList>
            <person name="Hergert J."/>
            <person name="Casey R."/>
            <person name="Wagner J."/>
            <person name="Young E.L."/>
            <person name="Oakeson K.F."/>
        </authorList>
    </citation>
    <scope>NUCLEOTIDE SEQUENCE</scope>
    <source>
        <strain evidence="8 10">2022CK-00829</strain>
        <strain evidence="7">2022CK-00830</strain>
    </source>
</reference>
<proteinExistence type="predicted"/>
<dbReference type="AlphaFoldDB" id="A0AAX3N893"/>
<dbReference type="SUPFAM" id="SSF53850">
    <property type="entry name" value="Periplasmic binding protein-like II"/>
    <property type="match status" value="1"/>
</dbReference>
<dbReference type="Pfam" id="PF01547">
    <property type="entry name" value="SBP_bac_1"/>
    <property type="match status" value="1"/>
</dbReference>
<keyword evidence="10" id="KW-1185">Reference proteome</keyword>
<keyword evidence="3" id="KW-0472">Membrane</keyword>
<protein>
    <submittedName>
        <fullName evidence="7">Extracellular solute-binding protein</fullName>
    </submittedName>
</protein>
<keyword evidence="4" id="KW-0564">Palmitate</keyword>
<evidence type="ECO:0000256" key="6">
    <source>
        <dbReference type="SAM" id="SignalP"/>
    </source>
</evidence>
<sequence length="433" mass="49286">MNLFSRHRKPQVKRHHLALLVLLCSAVLLSGCQLQALAESNDNEITVWSFTDEAGYAIEKFEEKYPDIKVNFVNIPGNFYITKLKSALQTSSKAPDVFMIENANIRELIDVPYLQNLSEAPYDADTLLPEQYPFVQANEKDSEGNVRAIGYQATPGAIYYRRDLAKEYLGTDDPEEVSKQIDTWDKIFEIGERVQQESGNQVHALANWNAISNSYDGIPWVQDGKFVMDDTYLEILDLVREARERKVLAEYEEGSAGSAASMQKGTVMFYPAATWGLQYTFKANAPDTSGLWGLAKGPTGFSSGGTYIAMYSNSDKKDLAWKFIEFYNFDHEFLSQLAQEQDYFTSNMIVNDQLAETVTSDYLGGQKHFEFFSEAAKDVPVYKRTKYDTVINSDIFKNVLQLYLNNDIQTKEEAVERIKRDVKLRFPELEGLE</sequence>
<dbReference type="InterPro" id="IPR006059">
    <property type="entry name" value="SBP"/>
</dbReference>
<dbReference type="PROSITE" id="PS51257">
    <property type="entry name" value="PROKAR_LIPOPROTEIN"/>
    <property type="match status" value="1"/>
</dbReference>
<organism evidence="7 9">
    <name type="scientific">Paenibacillus urinalis</name>
    <dbReference type="NCBI Taxonomy" id="521520"/>
    <lineage>
        <taxon>Bacteria</taxon>
        <taxon>Bacillati</taxon>
        <taxon>Bacillota</taxon>
        <taxon>Bacilli</taxon>
        <taxon>Bacillales</taxon>
        <taxon>Paenibacillaceae</taxon>
        <taxon>Paenibacillus</taxon>
    </lineage>
</organism>
<evidence type="ECO:0000313" key="9">
    <source>
        <dbReference type="Proteomes" id="UP001220962"/>
    </source>
</evidence>
<gene>
    <name evidence="7" type="ORF">PUW23_12365</name>
    <name evidence="8" type="ORF">PUW25_12045</name>
</gene>
<dbReference type="Proteomes" id="UP001220962">
    <property type="component" value="Chromosome"/>
</dbReference>
<evidence type="ECO:0000256" key="3">
    <source>
        <dbReference type="ARBA" id="ARBA00023136"/>
    </source>
</evidence>
<dbReference type="PANTHER" id="PTHR43649:SF33">
    <property type="entry name" value="POLYGALACTURONAN_RHAMNOGALACTURONAN-BINDING PROTEIN YTCQ"/>
    <property type="match status" value="1"/>
</dbReference>
<keyword evidence="2 6" id="KW-0732">Signal</keyword>
<dbReference type="PANTHER" id="PTHR43649">
    <property type="entry name" value="ARABINOSE-BINDING PROTEIN-RELATED"/>
    <property type="match status" value="1"/>
</dbReference>
<evidence type="ECO:0000256" key="5">
    <source>
        <dbReference type="ARBA" id="ARBA00023288"/>
    </source>
</evidence>
<evidence type="ECO:0000313" key="8">
    <source>
        <dbReference type="EMBL" id="WDI04636.1"/>
    </source>
</evidence>
<evidence type="ECO:0000313" key="7">
    <source>
        <dbReference type="EMBL" id="WDH84952.1"/>
    </source>
</evidence>
<feature type="chain" id="PRO_5043881265" evidence="6">
    <location>
        <begin position="39"/>
        <end position="433"/>
    </location>
</feature>
<dbReference type="InterPro" id="IPR050490">
    <property type="entry name" value="Bact_solute-bd_prot1"/>
</dbReference>
<evidence type="ECO:0000256" key="1">
    <source>
        <dbReference type="ARBA" id="ARBA00022475"/>
    </source>
</evidence>
<evidence type="ECO:0000256" key="2">
    <source>
        <dbReference type="ARBA" id="ARBA00022729"/>
    </source>
</evidence>
<dbReference type="RefSeq" id="WP_047911699.1">
    <property type="nucleotide sequence ID" value="NZ_CP118101.1"/>
</dbReference>
<dbReference type="Gene3D" id="3.40.190.10">
    <property type="entry name" value="Periplasmic binding protein-like II"/>
    <property type="match status" value="1"/>
</dbReference>
<dbReference type="EMBL" id="CP118108">
    <property type="protein sequence ID" value="WDI04636.1"/>
    <property type="molecule type" value="Genomic_DNA"/>
</dbReference>